<comment type="caution">
    <text evidence="1">The sequence shown here is derived from an EMBL/GenBank/DDBJ whole genome shotgun (WGS) entry which is preliminary data.</text>
</comment>
<evidence type="ECO:0000313" key="1">
    <source>
        <dbReference type="EMBL" id="KIL77328.1"/>
    </source>
</evidence>
<evidence type="ECO:0000313" key="2">
    <source>
        <dbReference type="Proteomes" id="UP000031982"/>
    </source>
</evidence>
<dbReference type="EMBL" id="JXLP01000015">
    <property type="protein sequence ID" value="KIL77328.1"/>
    <property type="molecule type" value="Genomic_DNA"/>
</dbReference>
<proteinExistence type="predicted"/>
<organism evidence="1 2">
    <name type="scientific">Bacillus badius</name>
    <dbReference type="NCBI Taxonomy" id="1455"/>
    <lineage>
        <taxon>Bacteria</taxon>
        <taxon>Bacillati</taxon>
        <taxon>Bacillota</taxon>
        <taxon>Bacilli</taxon>
        <taxon>Bacillales</taxon>
        <taxon>Bacillaceae</taxon>
        <taxon>Pseudobacillus</taxon>
    </lineage>
</organism>
<sequence>MAAEECFPRGSKDLHESQAISMKEIITVPRKKGVFFSECLRLMLQSQYLELHTAADCLNNH</sequence>
<reference evidence="1 2" key="1">
    <citation type="submission" date="2015-01" db="EMBL/GenBank/DDBJ databases">
        <title>Genome Assembly of Bacillus badius MTCC 1458.</title>
        <authorList>
            <person name="Verma A."/>
            <person name="Khatri I."/>
            <person name="Mual P."/>
            <person name="Subramanian S."/>
            <person name="Krishnamurthi S."/>
        </authorList>
    </citation>
    <scope>NUCLEOTIDE SEQUENCE [LARGE SCALE GENOMIC DNA]</scope>
    <source>
        <strain evidence="1 2">MTCC 1458</strain>
    </source>
</reference>
<name>A0ABR5AT24_BACBA</name>
<keyword evidence="2" id="KW-1185">Reference proteome</keyword>
<accession>A0ABR5AT24</accession>
<dbReference type="Proteomes" id="UP000031982">
    <property type="component" value="Unassembled WGS sequence"/>
</dbReference>
<evidence type="ECO:0008006" key="3">
    <source>
        <dbReference type="Google" id="ProtNLM"/>
    </source>
</evidence>
<gene>
    <name evidence="1" type="ORF">SD77_1571</name>
</gene>
<protein>
    <recommendedName>
        <fullName evidence="3">Mobile element protein</fullName>
    </recommendedName>
</protein>